<evidence type="ECO:0000313" key="1">
    <source>
        <dbReference type="EMBL" id="EYB92945.1"/>
    </source>
</evidence>
<proteinExistence type="predicted"/>
<dbReference type="Pfam" id="PF17641">
    <property type="entry name" value="ASPRs"/>
    <property type="match status" value="1"/>
</dbReference>
<evidence type="ECO:0000313" key="2">
    <source>
        <dbReference type="Proteomes" id="UP000024635"/>
    </source>
</evidence>
<dbReference type="AlphaFoldDB" id="A0A016SQU9"/>
<sequence length="182" mass="20545">MKKHDHVAGQSDTKTSTIGFPTILLVYRARLMAAGKVALYNDVLSWFAVPGELINPDSFLLCTSSYIYVNGTFPDPDRVLNPLAREISQKMPGYPLYACALEPPAYLKFVLLSEDQWNRVYPNVKYTKELKYSTDSLDDPEGLAKKAVEKWSREMGGTETRRFGCNINEEAKGTYQIACLFK</sequence>
<dbReference type="Proteomes" id="UP000024635">
    <property type="component" value="Unassembled WGS sequence"/>
</dbReference>
<name>A0A016SQU9_9BILA</name>
<keyword evidence="2" id="KW-1185">Reference proteome</keyword>
<reference evidence="2" key="1">
    <citation type="journal article" date="2015" name="Nat. Genet.">
        <title>The genome and transcriptome of the zoonotic hookworm Ancylostoma ceylanicum identify infection-specific gene families.</title>
        <authorList>
            <person name="Schwarz E.M."/>
            <person name="Hu Y."/>
            <person name="Antoshechkin I."/>
            <person name="Miller M.M."/>
            <person name="Sternberg P.W."/>
            <person name="Aroian R.V."/>
        </authorList>
    </citation>
    <scope>NUCLEOTIDE SEQUENCE</scope>
    <source>
        <strain evidence="2">HY135</strain>
    </source>
</reference>
<gene>
    <name evidence="1" type="primary">Acey_s0188.g1150</name>
    <name evidence="1" type="synonym">ASPR-s0188.g1150</name>
    <name evidence="1" type="ORF">Y032_0188g1150</name>
</gene>
<comment type="caution">
    <text evidence="1">The sequence shown here is derived from an EMBL/GenBank/DDBJ whole genome shotgun (WGS) entry which is preliminary data.</text>
</comment>
<accession>A0A016SQU9</accession>
<dbReference type="EMBL" id="JARK01001524">
    <property type="protein sequence ID" value="EYB92945.1"/>
    <property type="molecule type" value="Genomic_DNA"/>
</dbReference>
<protein>
    <submittedName>
        <fullName evidence="1">Uncharacterized protein</fullName>
    </submittedName>
</protein>
<organism evidence="1 2">
    <name type="scientific">Ancylostoma ceylanicum</name>
    <dbReference type="NCBI Taxonomy" id="53326"/>
    <lineage>
        <taxon>Eukaryota</taxon>
        <taxon>Metazoa</taxon>
        <taxon>Ecdysozoa</taxon>
        <taxon>Nematoda</taxon>
        <taxon>Chromadorea</taxon>
        <taxon>Rhabditida</taxon>
        <taxon>Rhabditina</taxon>
        <taxon>Rhabditomorpha</taxon>
        <taxon>Strongyloidea</taxon>
        <taxon>Ancylostomatidae</taxon>
        <taxon>Ancylostomatinae</taxon>
        <taxon>Ancylostoma</taxon>
    </lineage>
</organism>
<dbReference type="InterPro" id="IPR035109">
    <property type="entry name" value="ASPR"/>
</dbReference>